<evidence type="ECO:0000313" key="2">
    <source>
        <dbReference type="EMBL" id="MBD8078279.1"/>
    </source>
</evidence>
<sequence length="145" mass="15228">MTPAGRPAPPGPPDPETSRVAVRRVLHFGLLLLVVVVVGTMPFPWRDVALLAAVAAIVAGVRAIVAARRARTRPLLVVALSLGLALSATIVLQSITSLLLWDVEAAYQECLDGAITVDATARCDAERTQGIEDWTTRLGGGTVTP</sequence>
<organism evidence="2 3">
    <name type="scientific">Cellulosimicrobium arenosum</name>
    <dbReference type="NCBI Taxonomy" id="2708133"/>
    <lineage>
        <taxon>Bacteria</taxon>
        <taxon>Bacillati</taxon>
        <taxon>Actinomycetota</taxon>
        <taxon>Actinomycetes</taxon>
        <taxon>Micrococcales</taxon>
        <taxon>Promicromonosporaceae</taxon>
        <taxon>Cellulosimicrobium</taxon>
    </lineage>
</organism>
<protein>
    <submittedName>
        <fullName evidence="2">Uncharacterized protein</fullName>
    </submittedName>
</protein>
<comment type="caution">
    <text evidence="2">The sequence shown here is derived from an EMBL/GenBank/DDBJ whole genome shotgun (WGS) entry which is preliminary data.</text>
</comment>
<accession>A0A927IZ85</accession>
<gene>
    <name evidence="2" type="ORF">IF651_04310</name>
</gene>
<proteinExistence type="predicted"/>
<keyword evidence="1" id="KW-0812">Transmembrane</keyword>
<keyword evidence="1" id="KW-0472">Membrane</keyword>
<reference evidence="2" key="2">
    <citation type="submission" date="2020-09" db="EMBL/GenBank/DDBJ databases">
        <authorList>
            <person name="Yu Y."/>
        </authorList>
    </citation>
    <scope>NUCLEOTIDE SEQUENCE</scope>
    <source>
        <strain evidence="2">KCTC 49039</strain>
    </source>
</reference>
<dbReference type="Proteomes" id="UP000610846">
    <property type="component" value="Unassembled WGS sequence"/>
</dbReference>
<dbReference type="AlphaFoldDB" id="A0A927IZ85"/>
<name>A0A927IZ85_9MICO</name>
<keyword evidence="1" id="KW-1133">Transmembrane helix</keyword>
<dbReference type="EMBL" id="JACYHB010000002">
    <property type="protein sequence ID" value="MBD8078279.1"/>
    <property type="molecule type" value="Genomic_DNA"/>
</dbReference>
<evidence type="ECO:0000313" key="3">
    <source>
        <dbReference type="Proteomes" id="UP000610846"/>
    </source>
</evidence>
<feature type="transmembrane region" description="Helical" evidence="1">
    <location>
        <begin position="25"/>
        <end position="43"/>
    </location>
</feature>
<dbReference type="RefSeq" id="WP_191827832.1">
    <property type="nucleotide sequence ID" value="NZ_JACYHB010000002.1"/>
</dbReference>
<keyword evidence="3" id="KW-1185">Reference proteome</keyword>
<feature type="transmembrane region" description="Helical" evidence="1">
    <location>
        <begin position="74"/>
        <end position="101"/>
    </location>
</feature>
<reference evidence="2" key="1">
    <citation type="journal article" date="2018" name="Curr. Microbiol.">
        <title>Cellulosimicrobium arenosum sp. nov., Isolated from Marine Sediment Sand.</title>
        <authorList>
            <person name="Oh M."/>
            <person name="Kim J.H."/>
            <person name="Yoon J.H."/>
            <person name="Schumann P."/>
            <person name="Kim W."/>
        </authorList>
    </citation>
    <scope>NUCLEOTIDE SEQUENCE</scope>
    <source>
        <strain evidence="2">KCTC 49039</strain>
    </source>
</reference>
<feature type="transmembrane region" description="Helical" evidence="1">
    <location>
        <begin position="49"/>
        <end position="67"/>
    </location>
</feature>
<evidence type="ECO:0000256" key="1">
    <source>
        <dbReference type="SAM" id="Phobius"/>
    </source>
</evidence>